<dbReference type="InterPro" id="IPR049940">
    <property type="entry name" value="GluQ/Sye"/>
</dbReference>
<evidence type="ECO:0000256" key="2">
    <source>
        <dbReference type="ARBA" id="ARBA00022741"/>
    </source>
</evidence>
<protein>
    <submittedName>
        <fullName evidence="6">Glutamate--tRNA ligase</fullName>
    </submittedName>
</protein>
<evidence type="ECO:0000256" key="1">
    <source>
        <dbReference type="ARBA" id="ARBA00022598"/>
    </source>
</evidence>
<gene>
    <name evidence="6" type="ORF">JBF12_47770</name>
</gene>
<dbReference type="Pfam" id="PF00749">
    <property type="entry name" value="tRNA-synt_1c"/>
    <property type="match status" value="1"/>
</dbReference>
<organism evidence="6 7">
    <name type="scientific">Streptomyces javensis</name>
    <dbReference type="NCBI Taxonomy" id="114698"/>
    <lineage>
        <taxon>Bacteria</taxon>
        <taxon>Bacillati</taxon>
        <taxon>Actinomycetota</taxon>
        <taxon>Actinomycetes</taxon>
        <taxon>Kitasatosporales</taxon>
        <taxon>Streptomycetaceae</taxon>
        <taxon>Streptomyces</taxon>
        <taxon>Streptomyces violaceusniger group</taxon>
    </lineage>
</organism>
<dbReference type="PRINTS" id="PR00987">
    <property type="entry name" value="TRNASYNTHGLU"/>
</dbReference>
<dbReference type="PANTHER" id="PTHR43311:SF2">
    <property type="entry name" value="GLUTAMATE--TRNA LIGASE, MITOCHONDRIAL-RELATED"/>
    <property type="match status" value="1"/>
</dbReference>
<comment type="caution">
    <text evidence="6">The sequence shown here is derived from an EMBL/GenBank/DDBJ whole genome shotgun (WGS) entry which is preliminary data.</text>
</comment>
<dbReference type="Proteomes" id="UP000638849">
    <property type="component" value="Unassembled WGS sequence"/>
</dbReference>
<dbReference type="InterPro" id="IPR020058">
    <property type="entry name" value="Glu/Gln-tRNA-synth_Ib_cat-dom"/>
</dbReference>
<feature type="non-terminal residue" evidence="6">
    <location>
        <position position="93"/>
    </location>
</feature>
<sequence length="93" mass="10283">MTNTSAPAAVTGSDVRVRFCPSPTGTPHVGLIRTALFNWAYARHTGGKIIFRIEDTDQERDSEESYHQLLDALKWLGLDWDEGVEVGGPHGPY</sequence>
<evidence type="ECO:0000313" key="6">
    <source>
        <dbReference type="EMBL" id="MBI0320520.1"/>
    </source>
</evidence>
<keyword evidence="3" id="KW-0067">ATP-binding</keyword>
<proteinExistence type="predicted"/>
<dbReference type="PANTHER" id="PTHR43311">
    <property type="entry name" value="GLUTAMATE--TRNA LIGASE"/>
    <property type="match status" value="1"/>
</dbReference>
<keyword evidence="1 6" id="KW-0436">Ligase</keyword>
<dbReference type="Gene3D" id="3.40.50.620">
    <property type="entry name" value="HUPs"/>
    <property type="match status" value="1"/>
</dbReference>
<dbReference type="InterPro" id="IPR000924">
    <property type="entry name" value="Glu/Gln-tRNA-synth"/>
</dbReference>
<evidence type="ECO:0000256" key="3">
    <source>
        <dbReference type="ARBA" id="ARBA00022840"/>
    </source>
</evidence>
<accession>A0ABS0RTA3</accession>
<keyword evidence="2" id="KW-0547">Nucleotide-binding</keyword>
<evidence type="ECO:0000313" key="7">
    <source>
        <dbReference type="Proteomes" id="UP000638849"/>
    </source>
</evidence>
<feature type="domain" description="Glutamyl/glutaminyl-tRNA synthetase class Ib catalytic" evidence="5">
    <location>
        <begin position="15"/>
        <end position="84"/>
    </location>
</feature>
<dbReference type="EMBL" id="JAEEAQ010001601">
    <property type="protein sequence ID" value="MBI0320520.1"/>
    <property type="molecule type" value="Genomic_DNA"/>
</dbReference>
<name>A0ABS0RTA3_9ACTN</name>
<dbReference type="RefSeq" id="WP_309143010.1">
    <property type="nucleotide sequence ID" value="NZ_JAEEAQ010001601.1"/>
</dbReference>
<dbReference type="GO" id="GO:0016874">
    <property type="term" value="F:ligase activity"/>
    <property type="evidence" value="ECO:0007669"/>
    <property type="project" value="UniProtKB-KW"/>
</dbReference>
<dbReference type="SUPFAM" id="SSF52374">
    <property type="entry name" value="Nucleotidylyl transferase"/>
    <property type="match status" value="1"/>
</dbReference>
<keyword evidence="4" id="KW-0030">Aminoacyl-tRNA synthetase</keyword>
<reference evidence="6 7" key="1">
    <citation type="submission" date="2020-12" db="EMBL/GenBank/DDBJ databases">
        <authorList>
            <person name="Kusuma A.B."/>
            <person name="Nouioui I."/>
            <person name="Goodfellow M."/>
        </authorList>
    </citation>
    <scope>NUCLEOTIDE SEQUENCE [LARGE SCALE GENOMIC DNA]</scope>
    <source>
        <strain evidence="6 7">DSM 41764</strain>
    </source>
</reference>
<keyword evidence="7" id="KW-1185">Reference proteome</keyword>
<evidence type="ECO:0000259" key="5">
    <source>
        <dbReference type="Pfam" id="PF00749"/>
    </source>
</evidence>
<evidence type="ECO:0000256" key="4">
    <source>
        <dbReference type="ARBA" id="ARBA00023146"/>
    </source>
</evidence>
<dbReference type="InterPro" id="IPR014729">
    <property type="entry name" value="Rossmann-like_a/b/a_fold"/>
</dbReference>